<feature type="compositionally biased region" description="Basic and acidic residues" evidence="1">
    <location>
        <begin position="253"/>
        <end position="269"/>
    </location>
</feature>
<evidence type="ECO:0000256" key="2">
    <source>
        <dbReference type="SAM" id="Phobius"/>
    </source>
</evidence>
<reference evidence="4" key="1">
    <citation type="journal article" date="2015" name="PLoS Genet.">
        <title>The dynamic genome and transcriptome of the human fungal pathogen Blastomyces and close relative Emmonsia.</title>
        <authorList>
            <person name="Munoz J.F."/>
            <person name="Gauthier G.M."/>
            <person name="Desjardins C.A."/>
            <person name="Gallo J.E."/>
            <person name="Holder J."/>
            <person name="Sullivan T.D."/>
            <person name="Marty A.J."/>
            <person name="Carmen J.C."/>
            <person name="Chen Z."/>
            <person name="Ding L."/>
            <person name="Gujja S."/>
            <person name="Magrini V."/>
            <person name="Misas E."/>
            <person name="Mitreva M."/>
            <person name="Priest M."/>
            <person name="Saif S."/>
            <person name="Whiston E.A."/>
            <person name="Young S."/>
            <person name="Zeng Q."/>
            <person name="Goldman W.E."/>
            <person name="Mardis E.R."/>
            <person name="Taylor J.W."/>
            <person name="McEwen J.G."/>
            <person name="Clay O.K."/>
            <person name="Klein B.S."/>
            <person name="Cuomo C.A."/>
        </authorList>
    </citation>
    <scope>NUCLEOTIDE SEQUENCE [LARGE SCALE GENOMIC DNA]</scope>
    <source>
        <strain evidence="4">ER-3 / ATCC MYA-2586</strain>
    </source>
</reference>
<proteinExistence type="predicted"/>
<feature type="compositionally biased region" description="Basic and acidic residues" evidence="1">
    <location>
        <begin position="213"/>
        <end position="227"/>
    </location>
</feature>
<dbReference type="RefSeq" id="XP_045278824.1">
    <property type="nucleotide sequence ID" value="XM_045423421.1"/>
</dbReference>
<organism evidence="3 4">
    <name type="scientific">Ajellomyces dermatitidis (strain ER-3 / ATCC MYA-2586)</name>
    <name type="common">Blastomyces dermatitidis</name>
    <dbReference type="NCBI Taxonomy" id="559297"/>
    <lineage>
        <taxon>Eukaryota</taxon>
        <taxon>Fungi</taxon>
        <taxon>Dikarya</taxon>
        <taxon>Ascomycota</taxon>
        <taxon>Pezizomycotina</taxon>
        <taxon>Eurotiomycetes</taxon>
        <taxon>Eurotiomycetidae</taxon>
        <taxon>Onygenales</taxon>
        <taxon>Ajellomycetaceae</taxon>
        <taxon>Blastomyces</taxon>
    </lineage>
</organism>
<dbReference type="GeneID" id="69029338"/>
<evidence type="ECO:0000256" key="1">
    <source>
        <dbReference type="SAM" id="MobiDB-lite"/>
    </source>
</evidence>
<keyword evidence="2" id="KW-0812">Transmembrane</keyword>
<evidence type="ECO:0000313" key="4">
    <source>
        <dbReference type="Proteomes" id="UP000002039"/>
    </source>
</evidence>
<keyword evidence="4" id="KW-1185">Reference proteome</keyword>
<name>A0ABP2F750_AJEDR</name>
<feature type="transmembrane region" description="Helical" evidence="2">
    <location>
        <begin position="9"/>
        <end position="29"/>
    </location>
</feature>
<gene>
    <name evidence="3" type="ORF">BDCG_07637</name>
</gene>
<dbReference type="Proteomes" id="UP000002039">
    <property type="component" value="Unassembled WGS sequence"/>
</dbReference>
<sequence>MLRWHNQIVFIYFFGIQITILLIVCFSPSDQLLPVINVLLTGEAEEWPQATLDLCRLLERPTEEGNETFLGALRDQFPEQTVTEKVSCEAELAKLVQEDKDLAEYCQAGVETLRHQGIKDQVASSSMIGRKPETLLLETVVNKWIRGLKKTRTRIKLMKVSSDLPTLQAAYNRARNVEKAEQKYLDPSKYAEFQAAYAKQVCGVEEEEEEEERLMPENLFEKQDSRNQRANRQGFPKSDYSESCPPEQNPEGPDGRKSNNDFVNGRRDVEEGRHLPLVFGVWKAWSSG</sequence>
<dbReference type="EMBL" id="EQ999981">
    <property type="protein sequence ID" value="EEQ92517.2"/>
    <property type="molecule type" value="Genomic_DNA"/>
</dbReference>
<keyword evidence="2" id="KW-1133">Transmembrane helix</keyword>
<protein>
    <submittedName>
        <fullName evidence="3">Uncharacterized protein</fullName>
    </submittedName>
</protein>
<accession>A0ABP2F750</accession>
<evidence type="ECO:0000313" key="3">
    <source>
        <dbReference type="EMBL" id="EEQ92517.2"/>
    </source>
</evidence>
<feature type="region of interest" description="Disordered" evidence="1">
    <location>
        <begin position="208"/>
        <end position="269"/>
    </location>
</feature>
<keyword evidence="2" id="KW-0472">Membrane</keyword>